<dbReference type="Proteomes" id="UP000032180">
    <property type="component" value="Chromosome 10"/>
</dbReference>
<name>A0A0D9XJY3_9ORYZ</name>
<reference evidence="2" key="2">
    <citation type="submission" date="2013-12" db="EMBL/GenBank/DDBJ databases">
        <authorList>
            <person name="Yu Y."/>
            <person name="Lee S."/>
            <person name="de Baynast K."/>
            <person name="Wissotski M."/>
            <person name="Liu L."/>
            <person name="Talag J."/>
            <person name="Goicoechea J."/>
            <person name="Angelova A."/>
            <person name="Jetty R."/>
            <person name="Kudrna D."/>
            <person name="Golser W."/>
            <person name="Rivera L."/>
            <person name="Zhang J."/>
            <person name="Wing R."/>
        </authorList>
    </citation>
    <scope>NUCLEOTIDE SEQUENCE</scope>
</reference>
<dbReference type="EnsemblPlants" id="LPERR10G07860.1">
    <property type="protein sequence ID" value="LPERR10G07860.1"/>
    <property type="gene ID" value="LPERR10G07860"/>
</dbReference>
<dbReference type="Gramene" id="LPERR10G07860.1">
    <property type="protein sequence ID" value="LPERR10G07860.1"/>
    <property type="gene ID" value="LPERR10G07860"/>
</dbReference>
<evidence type="ECO:0000313" key="2">
    <source>
        <dbReference type="Proteomes" id="UP000032180"/>
    </source>
</evidence>
<proteinExistence type="predicted"/>
<reference evidence="1" key="3">
    <citation type="submission" date="2015-04" db="UniProtKB">
        <authorList>
            <consortium name="EnsemblPlants"/>
        </authorList>
    </citation>
    <scope>IDENTIFICATION</scope>
</reference>
<protein>
    <submittedName>
        <fullName evidence="1">Uncharacterized protein</fullName>
    </submittedName>
</protein>
<sequence length="77" mass="8672">MRSWKRRSGEEKVCTHLGVELGRLLVLAVGKVECEREKEKKSAGWSGDAAKCQLREDPEEGSQADYTLCVNGRRHRG</sequence>
<dbReference type="AlphaFoldDB" id="A0A0D9XJY3"/>
<accession>A0A0D9XJY3</accession>
<organism evidence="1 2">
    <name type="scientific">Leersia perrieri</name>
    <dbReference type="NCBI Taxonomy" id="77586"/>
    <lineage>
        <taxon>Eukaryota</taxon>
        <taxon>Viridiplantae</taxon>
        <taxon>Streptophyta</taxon>
        <taxon>Embryophyta</taxon>
        <taxon>Tracheophyta</taxon>
        <taxon>Spermatophyta</taxon>
        <taxon>Magnoliopsida</taxon>
        <taxon>Liliopsida</taxon>
        <taxon>Poales</taxon>
        <taxon>Poaceae</taxon>
        <taxon>BOP clade</taxon>
        <taxon>Oryzoideae</taxon>
        <taxon>Oryzeae</taxon>
        <taxon>Oryzinae</taxon>
        <taxon>Leersia</taxon>
    </lineage>
</organism>
<evidence type="ECO:0000313" key="1">
    <source>
        <dbReference type="EnsemblPlants" id="LPERR10G07860.1"/>
    </source>
</evidence>
<reference evidence="1 2" key="1">
    <citation type="submission" date="2012-08" db="EMBL/GenBank/DDBJ databases">
        <title>Oryza genome evolution.</title>
        <authorList>
            <person name="Wing R.A."/>
        </authorList>
    </citation>
    <scope>NUCLEOTIDE SEQUENCE</scope>
</reference>
<keyword evidence="2" id="KW-1185">Reference proteome</keyword>
<dbReference type="HOGENOM" id="CLU_2641655_0_0_1"/>